<evidence type="ECO:0000256" key="1">
    <source>
        <dbReference type="SAM" id="MobiDB-lite"/>
    </source>
</evidence>
<dbReference type="Proteomes" id="UP000288246">
    <property type="component" value="Unassembled WGS sequence"/>
</dbReference>
<protein>
    <submittedName>
        <fullName evidence="2">Uncharacterized protein</fullName>
    </submittedName>
</protein>
<organism evidence="2 3">
    <name type="scientific">Cellulomonas algicola</name>
    <dbReference type="NCBI Taxonomy" id="2071633"/>
    <lineage>
        <taxon>Bacteria</taxon>
        <taxon>Bacillati</taxon>
        <taxon>Actinomycetota</taxon>
        <taxon>Actinomycetes</taxon>
        <taxon>Micrococcales</taxon>
        <taxon>Cellulomonadaceae</taxon>
        <taxon>Cellulomonas</taxon>
    </lineage>
</organism>
<comment type="caution">
    <text evidence="2">The sequence shown here is derived from an EMBL/GenBank/DDBJ whole genome shotgun (WGS) entry which is preliminary data.</text>
</comment>
<dbReference type="EMBL" id="BHYL01000085">
    <property type="protein sequence ID" value="GCD19637.1"/>
    <property type="molecule type" value="Genomic_DNA"/>
</dbReference>
<feature type="compositionally biased region" description="Acidic residues" evidence="1">
    <location>
        <begin position="18"/>
        <end position="48"/>
    </location>
</feature>
<feature type="region of interest" description="Disordered" evidence="1">
    <location>
        <begin position="14"/>
        <end position="55"/>
    </location>
</feature>
<reference evidence="2 3" key="1">
    <citation type="submission" date="2018-11" db="EMBL/GenBank/DDBJ databases">
        <title>Draft genome sequence of Cellulomonas takizawaensis strain TKZ-21.</title>
        <authorList>
            <person name="Yamamura H."/>
            <person name="Hayashi T."/>
            <person name="Hamada M."/>
            <person name="Serisawa Y."/>
            <person name="Matsuyama K."/>
            <person name="Nakagawa Y."/>
            <person name="Otoguro M."/>
            <person name="Yanagida F."/>
            <person name="Hayakawa M."/>
        </authorList>
    </citation>
    <scope>NUCLEOTIDE SEQUENCE [LARGE SCALE GENOMIC DNA]</scope>
    <source>
        <strain evidence="2 3">TKZ-21</strain>
    </source>
</reference>
<name>A0A401UY63_9CELL</name>
<evidence type="ECO:0000313" key="2">
    <source>
        <dbReference type="EMBL" id="GCD19637.1"/>
    </source>
</evidence>
<keyword evidence="3" id="KW-1185">Reference proteome</keyword>
<accession>A0A401UY63</accession>
<dbReference type="AlphaFoldDB" id="A0A401UY63"/>
<proteinExistence type="predicted"/>
<evidence type="ECO:0000313" key="3">
    <source>
        <dbReference type="Proteomes" id="UP000288246"/>
    </source>
</evidence>
<gene>
    <name evidence="2" type="ORF">CTKZ_11990</name>
</gene>
<sequence length="55" mass="6025">MLVVDVDEVVLGALVDALPEEEPDVDDDEGEPDDEGDEEDVVDEDVDPDERASLR</sequence>